<dbReference type="GO" id="GO:0010344">
    <property type="term" value="P:seed oilbody biogenesis"/>
    <property type="evidence" value="ECO:0007669"/>
    <property type="project" value="TreeGrafter"/>
</dbReference>
<evidence type="ECO:0000256" key="10">
    <source>
        <dbReference type="SAM" id="Phobius"/>
    </source>
</evidence>
<dbReference type="InterPro" id="IPR000136">
    <property type="entry name" value="Oleosin"/>
</dbReference>
<evidence type="ECO:0000313" key="11">
    <source>
        <dbReference type="EMBL" id="PIN21190.1"/>
    </source>
</evidence>
<comment type="similarity">
    <text evidence="4">Belongs to the oleosin family.</text>
</comment>
<dbReference type="GO" id="GO:0019915">
    <property type="term" value="P:lipid storage"/>
    <property type="evidence" value="ECO:0007669"/>
    <property type="project" value="TreeGrafter"/>
</dbReference>
<proteinExistence type="inferred from homology"/>
<evidence type="ECO:0000256" key="2">
    <source>
        <dbReference type="ARBA" id="ARBA00004141"/>
    </source>
</evidence>
<dbReference type="Proteomes" id="UP000231279">
    <property type="component" value="Unassembled WGS sequence"/>
</dbReference>
<keyword evidence="12" id="KW-1185">Reference proteome</keyword>
<accession>A0A2G9HV43</accession>
<dbReference type="AlphaFoldDB" id="A0A2G9HV43"/>
<evidence type="ECO:0008006" key="13">
    <source>
        <dbReference type="Google" id="ProtNLM"/>
    </source>
</evidence>
<feature type="compositionally biased region" description="Basic and acidic residues" evidence="9">
    <location>
        <begin position="135"/>
        <end position="149"/>
    </location>
</feature>
<dbReference type="PANTHER" id="PTHR33203:SF44">
    <property type="entry name" value="OLEOSIN 20.3 KDA"/>
    <property type="match status" value="1"/>
</dbReference>
<evidence type="ECO:0000256" key="8">
    <source>
        <dbReference type="ARBA" id="ARBA00023136"/>
    </source>
</evidence>
<name>A0A2G9HV43_9LAMI</name>
<evidence type="ECO:0000256" key="1">
    <source>
        <dbReference type="ARBA" id="ARBA00002582"/>
    </source>
</evidence>
<reference evidence="12" key="1">
    <citation type="journal article" date="2018" name="Gigascience">
        <title>Genome assembly of the Pink Ipe (Handroanthus impetiginosus, Bignoniaceae), a highly valued, ecologically keystone Neotropical timber forest tree.</title>
        <authorList>
            <person name="Silva-Junior O.B."/>
            <person name="Grattapaglia D."/>
            <person name="Novaes E."/>
            <person name="Collevatti R.G."/>
        </authorList>
    </citation>
    <scope>NUCLEOTIDE SEQUENCE [LARGE SCALE GENOMIC DNA]</scope>
    <source>
        <strain evidence="12">cv. UFG-1</strain>
    </source>
</reference>
<dbReference type="STRING" id="429701.A0A2G9HV43"/>
<feature type="transmembrane region" description="Helical" evidence="10">
    <location>
        <begin position="30"/>
        <end position="52"/>
    </location>
</feature>
<protein>
    <recommendedName>
        <fullName evidence="13">Oleosin</fullName>
    </recommendedName>
</protein>
<dbReference type="GO" id="GO:0012511">
    <property type="term" value="C:monolayer-surrounded lipid storage body"/>
    <property type="evidence" value="ECO:0007669"/>
    <property type="project" value="InterPro"/>
</dbReference>
<dbReference type="GO" id="GO:0050826">
    <property type="term" value="P:response to freezing"/>
    <property type="evidence" value="ECO:0007669"/>
    <property type="project" value="TreeGrafter"/>
</dbReference>
<evidence type="ECO:0000256" key="9">
    <source>
        <dbReference type="SAM" id="MobiDB-lite"/>
    </source>
</evidence>
<feature type="transmembrane region" description="Helical" evidence="10">
    <location>
        <begin position="64"/>
        <end position="84"/>
    </location>
</feature>
<dbReference type="Pfam" id="PF01277">
    <property type="entry name" value="Oleosin"/>
    <property type="match status" value="1"/>
</dbReference>
<sequence length="149" mass="15877">MAEQHREPQQSTSDAIKSYLPDNGSSTSQVLAVVTLFPVGSFLLILAGLTLAGTLIGLTVATPLFVIFSPIIGPAVLTIALAVAGFLTSGAFGITALSSISWLLNYVRRTRGSLPEQLEHARRRVQDTASHMGQKTREAGQKAQDVMRS</sequence>
<evidence type="ECO:0000256" key="5">
    <source>
        <dbReference type="ARBA" id="ARBA00022677"/>
    </source>
</evidence>
<evidence type="ECO:0000313" key="12">
    <source>
        <dbReference type="Proteomes" id="UP000231279"/>
    </source>
</evidence>
<organism evidence="11 12">
    <name type="scientific">Handroanthus impetiginosus</name>
    <dbReference type="NCBI Taxonomy" id="429701"/>
    <lineage>
        <taxon>Eukaryota</taxon>
        <taxon>Viridiplantae</taxon>
        <taxon>Streptophyta</taxon>
        <taxon>Embryophyta</taxon>
        <taxon>Tracheophyta</taxon>
        <taxon>Spermatophyta</taxon>
        <taxon>Magnoliopsida</taxon>
        <taxon>eudicotyledons</taxon>
        <taxon>Gunneridae</taxon>
        <taxon>Pentapetalae</taxon>
        <taxon>asterids</taxon>
        <taxon>lamiids</taxon>
        <taxon>Lamiales</taxon>
        <taxon>Bignoniaceae</taxon>
        <taxon>Crescentiina</taxon>
        <taxon>Tabebuia alliance</taxon>
        <taxon>Handroanthus</taxon>
    </lineage>
</organism>
<evidence type="ECO:0000256" key="4">
    <source>
        <dbReference type="ARBA" id="ARBA00010858"/>
    </source>
</evidence>
<evidence type="ECO:0000256" key="6">
    <source>
        <dbReference type="ARBA" id="ARBA00022692"/>
    </source>
</evidence>
<dbReference type="GO" id="GO:0016020">
    <property type="term" value="C:membrane"/>
    <property type="evidence" value="ECO:0007669"/>
    <property type="project" value="UniProtKB-SubCell"/>
</dbReference>
<keyword evidence="5" id="KW-0551">Lipid droplet</keyword>
<dbReference type="PANTHER" id="PTHR33203">
    <property type="entry name" value="OLEOSIN"/>
    <property type="match status" value="1"/>
</dbReference>
<keyword evidence="7 10" id="KW-1133">Transmembrane helix</keyword>
<keyword evidence="8 10" id="KW-0472">Membrane</keyword>
<gene>
    <name evidence="11" type="ORF">CDL12_06111</name>
</gene>
<comment type="function">
    <text evidence="1">May have a structural role to stabilize the lipid body during desiccation of the seed by preventing coalescence of the oil. Probably interacts with both lipid and phospholipid moieties of lipid bodies. May also provide recognition signals for specific lipase anchorage in lipolysis during seedling growth.</text>
</comment>
<comment type="caution">
    <text evidence="11">The sequence shown here is derived from an EMBL/GenBank/DDBJ whole genome shotgun (WGS) entry which is preliminary data.</text>
</comment>
<dbReference type="EMBL" id="NKXS01000989">
    <property type="protein sequence ID" value="PIN21190.1"/>
    <property type="molecule type" value="Genomic_DNA"/>
</dbReference>
<evidence type="ECO:0000256" key="7">
    <source>
        <dbReference type="ARBA" id="ARBA00022989"/>
    </source>
</evidence>
<dbReference type="OrthoDB" id="1929188at2759"/>
<feature type="region of interest" description="Disordered" evidence="9">
    <location>
        <begin position="123"/>
        <end position="149"/>
    </location>
</feature>
<comment type="subcellular location">
    <subcellularLocation>
        <location evidence="3">Lipid droplet</location>
    </subcellularLocation>
    <subcellularLocation>
        <location evidence="2">Membrane</location>
        <topology evidence="2">Multi-pass membrane protein</topology>
    </subcellularLocation>
</comment>
<keyword evidence="6 10" id="KW-0812">Transmembrane</keyword>
<feature type="transmembrane region" description="Helical" evidence="10">
    <location>
        <begin position="90"/>
        <end position="107"/>
    </location>
</feature>
<evidence type="ECO:0000256" key="3">
    <source>
        <dbReference type="ARBA" id="ARBA00004502"/>
    </source>
</evidence>